<evidence type="ECO:0000256" key="1">
    <source>
        <dbReference type="ARBA" id="ARBA00022478"/>
    </source>
</evidence>
<dbReference type="SUPFAM" id="SSF57783">
    <property type="entry name" value="Zinc beta-ribbon"/>
    <property type="match status" value="1"/>
</dbReference>
<dbReference type="PANTHER" id="PTHR30313">
    <property type="entry name" value="DNA PRIMASE"/>
    <property type="match status" value="1"/>
</dbReference>
<dbReference type="STRING" id="1203610.HMPREF1536_04294"/>
<dbReference type="InterPro" id="IPR002694">
    <property type="entry name" value="Znf_CHC2"/>
</dbReference>
<keyword evidence="4" id="KW-0548">Nucleotidyltransferase</keyword>
<dbReference type="Pfam" id="PF13155">
    <property type="entry name" value="Toprim_2"/>
    <property type="match status" value="1"/>
</dbReference>
<name>A0A0F5IVE0_9BACT</name>
<evidence type="ECO:0000256" key="3">
    <source>
        <dbReference type="ARBA" id="ARBA00022679"/>
    </source>
</evidence>
<keyword evidence="12" id="KW-1185">Reference proteome</keyword>
<dbReference type="Proteomes" id="UP000033035">
    <property type="component" value="Unassembled WGS sequence"/>
</dbReference>
<evidence type="ECO:0000313" key="11">
    <source>
        <dbReference type="EMBL" id="KKB49230.1"/>
    </source>
</evidence>
<dbReference type="InterPro" id="IPR050219">
    <property type="entry name" value="DnaG_primase"/>
</dbReference>
<dbReference type="AlphaFoldDB" id="A0A0F5IVE0"/>
<proteinExistence type="predicted"/>
<dbReference type="Pfam" id="PF01807">
    <property type="entry name" value="Zn_ribbon_DnaG"/>
    <property type="match status" value="1"/>
</dbReference>
<dbReference type="GO" id="GO:0006269">
    <property type="term" value="P:DNA replication, synthesis of primer"/>
    <property type="evidence" value="ECO:0007669"/>
    <property type="project" value="UniProtKB-KW"/>
</dbReference>
<reference evidence="11 12" key="1">
    <citation type="submission" date="2013-04" db="EMBL/GenBank/DDBJ databases">
        <title>The Genome Sequence of Parabacteroides gordonii DSM 23371.</title>
        <authorList>
            <consortium name="The Broad Institute Genomics Platform"/>
            <person name="Earl A."/>
            <person name="Ward D."/>
            <person name="Feldgarden M."/>
            <person name="Gevers D."/>
            <person name="Martens E."/>
            <person name="Sakamoto M."/>
            <person name="Benno Y."/>
            <person name="Suzuki N."/>
            <person name="Matsunaga N."/>
            <person name="Koshihara K."/>
            <person name="Seki M."/>
            <person name="Komiya H."/>
            <person name="Walker B."/>
            <person name="Young S."/>
            <person name="Zeng Q."/>
            <person name="Gargeya S."/>
            <person name="Fitzgerald M."/>
            <person name="Haas B."/>
            <person name="Abouelleil A."/>
            <person name="Allen A.W."/>
            <person name="Alvarado L."/>
            <person name="Arachchi H.M."/>
            <person name="Berlin A.M."/>
            <person name="Chapman S.B."/>
            <person name="Gainer-Dewar J."/>
            <person name="Goldberg J."/>
            <person name="Griggs A."/>
            <person name="Gujja S."/>
            <person name="Hansen M."/>
            <person name="Howarth C."/>
            <person name="Imamovic A."/>
            <person name="Ireland A."/>
            <person name="Larimer J."/>
            <person name="McCowan C."/>
            <person name="Murphy C."/>
            <person name="Pearson M."/>
            <person name="Poon T.W."/>
            <person name="Priest M."/>
            <person name="Roberts A."/>
            <person name="Saif S."/>
            <person name="Shea T."/>
            <person name="Sisk P."/>
            <person name="Sykes S."/>
            <person name="Wortman J."/>
            <person name="Nusbaum C."/>
            <person name="Birren B."/>
        </authorList>
    </citation>
    <scope>NUCLEOTIDE SEQUENCE [LARGE SCALE GENOMIC DNA]</scope>
    <source>
        <strain evidence="11 12">MS-1</strain>
    </source>
</reference>
<dbReference type="GO" id="GO:0003899">
    <property type="term" value="F:DNA-directed RNA polymerase activity"/>
    <property type="evidence" value="ECO:0007669"/>
    <property type="project" value="InterPro"/>
</dbReference>
<dbReference type="InterPro" id="IPR006171">
    <property type="entry name" value="TOPRIM_dom"/>
</dbReference>
<keyword evidence="3" id="KW-0808">Transferase</keyword>
<dbReference type="SMART" id="SM00400">
    <property type="entry name" value="ZnF_CHCC"/>
    <property type="match status" value="1"/>
</dbReference>
<dbReference type="PROSITE" id="PS50880">
    <property type="entry name" value="TOPRIM"/>
    <property type="match status" value="1"/>
</dbReference>
<keyword evidence="6" id="KW-0479">Metal-binding</keyword>
<keyword evidence="7" id="KW-0863">Zinc-finger</keyword>
<dbReference type="GO" id="GO:0003677">
    <property type="term" value="F:DNA binding"/>
    <property type="evidence" value="ECO:0007669"/>
    <property type="project" value="InterPro"/>
</dbReference>
<dbReference type="Gene3D" id="3.40.1360.10">
    <property type="match status" value="1"/>
</dbReference>
<dbReference type="SMART" id="SM00493">
    <property type="entry name" value="TOPRIM"/>
    <property type="match status" value="1"/>
</dbReference>
<dbReference type="GO" id="GO:0005737">
    <property type="term" value="C:cytoplasm"/>
    <property type="evidence" value="ECO:0007669"/>
    <property type="project" value="TreeGrafter"/>
</dbReference>
<evidence type="ECO:0000313" key="12">
    <source>
        <dbReference type="Proteomes" id="UP000033035"/>
    </source>
</evidence>
<dbReference type="EMBL" id="AQHW01000025">
    <property type="protein sequence ID" value="KKB49230.1"/>
    <property type="molecule type" value="Genomic_DNA"/>
</dbReference>
<keyword evidence="9" id="KW-0804">Transcription</keyword>
<evidence type="ECO:0000256" key="8">
    <source>
        <dbReference type="ARBA" id="ARBA00022833"/>
    </source>
</evidence>
<protein>
    <submittedName>
        <fullName evidence="11">DNA primase</fullName>
    </submittedName>
</protein>
<sequence>MNLKDQIKQVARLEDVVERYLSLKRTGSLAKTLVGLCPFHDDQHPSLHVNVEGQYYKCFACNEGGDLFRFVQQMERCDFCQALKILAGWYGVSDMDDYQSVKYPPVKKTNIPVAKDKPELVSPIHIATLFRNHRMVLDLLKKYIPEEEILQEVYSLFEVGVASYFLPPDYTAFCNRLIFPIRNERGELVAFAGRYRGDIEGTDIRKYVNSPTSPVYHKSELLYGLYQAQDEIRKRKFVYITEGYKDVLAMHATGFRNTVALCGTALTEQHASLLSRYTQCAIIMLDGDKAGQVSGVKSARLLSTKGFSVGRIILEPKHDPDSLLRIMGDTEFSEYIRKSTRYSRLEICEATLLKQIKELLSDLQLALTVTERTDLFARMIPLHKRLGKVTGQLAHSPVLKADWLLE</sequence>
<evidence type="ECO:0000256" key="2">
    <source>
        <dbReference type="ARBA" id="ARBA00022515"/>
    </source>
</evidence>
<dbReference type="CDD" id="cd03364">
    <property type="entry name" value="TOPRIM_DnaG_primases"/>
    <property type="match status" value="1"/>
</dbReference>
<dbReference type="InterPro" id="IPR034151">
    <property type="entry name" value="TOPRIM_DnaG_bac"/>
</dbReference>
<dbReference type="Gene3D" id="3.90.580.10">
    <property type="entry name" value="Zinc finger, CHC2-type domain"/>
    <property type="match status" value="1"/>
</dbReference>
<evidence type="ECO:0000256" key="6">
    <source>
        <dbReference type="ARBA" id="ARBA00022723"/>
    </source>
</evidence>
<evidence type="ECO:0000256" key="9">
    <source>
        <dbReference type="ARBA" id="ARBA00023163"/>
    </source>
</evidence>
<dbReference type="GO" id="GO:0008270">
    <property type="term" value="F:zinc ion binding"/>
    <property type="evidence" value="ECO:0007669"/>
    <property type="project" value="UniProtKB-KW"/>
</dbReference>
<feature type="domain" description="Toprim" evidence="10">
    <location>
        <begin position="236"/>
        <end position="317"/>
    </location>
</feature>
<evidence type="ECO:0000256" key="5">
    <source>
        <dbReference type="ARBA" id="ARBA00022705"/>
    </source>
</evidence>
<dbReference type="SUPFAM" id="SSF56731">
    <property type="entry name" value="DNA primase core"/>
    <property type="match status" value="1"/>
</dbReference>
<comment type="caution">
    <text evidence="11">The sequence shown here is derived from an EMBL/GenBank/DDBJ whole genome shotgun (WGS) entry which is preliminary data.</text>
</comment>
<keyword evidence="1" id="KW-0240">DNA-directed RNA polymerase</keyword>
<accession>A0A0F5IVE0</accession>
<keyword evidence="2" id="KW-0639">Primosome</keyword>
<dbReference type="Pfam" id="PF08275">
    <property type="entry name" value="DNAG_N"/>
    <property type="match status" value="1"/>
</dbReference>
<organism evidence="11 12">
    <name type="scientific">Parabacteroides gordonii MS-1 = DSM 23371</name>
    <dbReference type="NCBI Taxonomy" id="1203610"/>
    <lineage>
        <taxon>Bacteria</taxon>
        <taxon>Pseudomonadati</taxon>
        <taxon>Bacteroidota</taxon>
        <taxon>Bacteroidia</taxon>
        <taxon>Bacteroidales</taxon>
        <taxon>Tannerellaceae</taxon>
        <taxon>Parabacteroides</taxon>
    </lineage>
</organism>
<gene>
    <name evidence="11" type="ORF">HMPREF1536_04294</name>
</gene>
<evidence type="ECO:0000256" key="7">
    <source>
        <dbReference type="ARBA" id="ARBA00022771"/>
    </source>
</evidence>
<dbReference type="Gene3D" id="3.90.980.10">
    <property type="entry name" value="DNA primase, catalytic core, N-terminal domain"/>
    <property type="match status" value="1"/>
</dbReference>
<dbReference type="GO" id="GO:0000428">
    <property type="term" value="C:DNA-directed RNA polymerase complex"/>
    <property type="evidence" value="ECO:0007669"/>
    <property type="project" value="UniProtKB-KW"/>
</dbReference>
<evidence type="ECO:0000256" key="4">
    <source>
        <dbReference type="ARBA" id="ARBA00022695"/>
    </source>
</evidence>
<evidence type="ECO:0000259" key="10">
    <source>
        <dbReference type="PROSITE" id="PS50880"/>
    </source>
</evidence>
<dbReference type="PANTHER" id="PTHR30313:SF2">
    <property type="entry name" value="DNA PRIMASE"/>
    <property type="match status" value="1"/>
</dbReference>
<dbReference type="InterPro" id="IPR037068">
    <property type="entry name" value="DNA_primase_core_N_sf"/>
</dbReference>
<keyword evidence="8" id="KW-0862">Zinc</keyword>
<dbReference type="GO" id="GO:1990077">
    <property type="term" value="C:primosome complex"/>
    <property type="evidence" value="ECO:0007669"/>
    <property type="project" value="UniProtKB-KW"/>
</dbReference>
<dbReference type="HOGENOM" id="CLU_013501_0_1_10"/>
<keyword evidence="5" id="KW-0235">DNA replication</keyword>
<dbReference type="InterPro" id="IPR036977">
    <property type="entry name" value="DNA_primase_Znf_CHC2"/>
</dbReference>
<dbReference type="InterPro" id="IPR013264">
    <property type="entry name" value="DNAG_N"/>
</dbReference>
<dbReference type="PATRIC" id="fig|1203610.3.peg.4372"/>